<evidence type="ECO:0000313" key="2">
    <source>
        <dbReference type="Proteomes" id="UP000614424"/>
    </source>
</evidence>
<organism evidence="1 2">
    <name type="scientific">Candidatus Desulfobia pelagia</name>
    <dbReference type="NCBI Taxonomy" id="2841692"/>
    <lineage>
        <taxon>Bacteria</taxon>
        <taxon>Pseudomonadati</taxon>
        <taxon>Thermodesulfobacteriota</taxon>
        <taxon>Desulfobulbia</taxon>
        <taxon>Desulfobulbales</taxon>
        <taxon>Desulfobulbaceae</taxon>
        <taxon>Candidatus Desulfobia</taxon>
    </lineage>
</organism>
<name>A0A8J6NBG5_9BACT</name>
<protein>
    <submittedName>
        <fullName evidence="1">Uncharacterized protein</fullName>
    </submittedName>
</protein>
<gene>
    <name evidence="1" type="ORF">H8E41_07090</name>
</gene>
<dbReference type="AlphaFoldDB" id="A0A8J6NBG5"/>
<dbReference type="EMBL" id="JACNJZ010000095">
    <property type="protein sequence ID" value="MBC8317656.1"/>
    <property type="molecule type" value="Genomic_DNA"/>
</dbReference>
<evidence type="ECO:0000313" key="1">
    <source>
        <dbReference type="EMBL" id="MBC8317656.1"/>
    </source>
</evidence>
<reference evidence="1 2" key="1">
    <citation type="submission" date="2020-08" db="EMBL/GenBank/DDBJ databases">
        <title>Bridging the membrane lipid divide: bacteria of the FCB group superphylum have the potential to synthesize archaeal ether lipids.</title>
        <authorList>
            <person name="Villanueva L."/>
            <person name="Von Meijenfeldt F.A.B."/>
            <person name="Westbye A.B."/>
            <person name="Yadav S."/>
            <person name="Hopmans E.C."/>
            <person name="Dutilh B.E."/>
            <person name="Sinninghe Damste J.S."/>
        </authorList>
    </citation>
    <scope>NUCLEOTIDE SEQUENCE [LARGE SCALE GENOMIC DNA]</scope>
    <source>
        <strain evidence="1">NIOZ-UU47</strain>
    </source>
</reference>
<comment type="caution">
    <text evidence="1">The sequence shown here is derived from an EMBL/GenBank/DDBJ whole genome shotgun (WGS) entry which is preliminary data.</text>
</comment>
<proteinExistence type="predicted"/>
<dbReference type="Proteomes" id="UP000614424">
    <property type="component" value="Unassembled WGS sequence"/>
</dbReference>
<sequence length="177" mass="19473">MKKMHCNVGTVLLFICVFGWGTLGSLPSMAGDESGAELIAPAPFEGRIGYHSYANMTELVTLICDDAMGDFNGFYGPTMVAVKPFTVIGDFNTQKVTLLGITLADQMAAMINSEPAAVYDVEEKYSQKLGGIVEEIDGYLRIHITGRNVRGERRSFVVNVEMSEPLYRALHSYVEVY</sequence>
<accession>A0A8J6NBG5</accession>